<accession>A0A2S0WTA2</accession>
<dbReference type="KEGG" id="agm:DCE93_01900"/>
<comment type="similarity">
    <text evidence="1">Belongs to the universal stress protein A family.</text>
</comment>
<dbReference type="CDD" id="cd00293">
    <property type="entry name" value="USP-like"/>
    <property type="match status" value="2"/>
</dbReference>
<dbReference type="PANTHER" id="PTHR46268:SF6">
    <property type="entry name" value="UNIVERSAL STRESS PROTEIN UP12"/>
    <property type="match status" value="1"/>
</dbReference>
<dbReference type="InterPro" id="IPR006016">
    <property type="entry name" value="UspA"/>
</dbReference>
<protein>
    <submittedName>
        <fullName evidence="3">Universal stress protein</fullName>
    </submittedName>
</protein>
<dbReference type="OrthoDB" id="5242641at2"/>
<evidence type="ECO:0000313" key="4">
    <source>
        <dbReference type="Proteomes" id="UP000244729"/>
    </source>
</evidence>
<dbReference type="Gene3D" id="3.40.50.620">
    <property type="entry name" value="HUPs"/>
    <property type="match status" value="2"/>
</dbReference>
<name>A0A2S0WTA2_9MICO</name>
<dbReference type="Proteomes" id="UP000244729">
    <property type="component" value="Chromosome"/>
</dbReference>
<feature type="domain" description="UspA" evidence="2">
    <location>
        <begin position="152"/>
        <end position="285"/>
    </location>
</feature>
<proteinExistence type="inferred from homology"/>
<dbReference type="Pfam" id="PF00582">
    <property type="entry name" value="Usp"/>
    <property type="match status" value="2"/>
</dbReference>
<evidence type="ECO:0000313" key="3">
    <source>
        <dbReference type="EMBL" id="AWB94576.1"/>
    </source>
</evidence>
<gene>
    <name evidence="3" type="ORF">DCE93_01900</name>
</gene>
<organism evidence="3 4">
    <name type="scientific">Agromyces badenianii</name>
    <dbReference type="NCBI Taxonomy" id="2080742"/>
    <lineage>
        <taxon>Bacteria</taxon>
        <taxon>Bacillati</taxon>
        <taxon>Actinomycetota</taxon>
        <taxon>Actinomycetes</taxon>
        <taxon>Micrococcales</taxon>
        <taxon>Microbacteriaceae</taxon>
        <taxon>Agromyces</taxon>
    </lineage>
</organism>
<dbReference type="RefSeq" id="WP_108594400.1">
    <property type="nucleotide sequence ID" value="NZ_CP028913.1"/>
</dbReference>
<dbReference type="EMBL" id="CP028913">
    <property type="protein sequence ID" value="AWB94576.1"/>
    <property type="molecule type" value="Genomic_DNA"/>
</dbReference>
<feature type="domain" description="UspA" evidence="2">
    <location>
        <begin position="3"/>
        <end position="138"/>
    </location>
</feature>
<keyword evidence="4" id="KW-1185">Reference proteome</keyword>
<reference evidence="3 4" key="1">
    <citation type="submission" date="2018-04" db="EMBL/GenBank/DDBJ databases">
        <authorList>
            <person name="Li J."/>
        </authorList>
    </citation>
    <scope>NUCLEOTIDE SEQUENCE [LARGE SCALE GENOMIC DNA]</scope>
    <source>
        <strain evidence="4">30A</strain>
    </source>
</reference>
<dbReference type="SUPFAM" id="SSF52402">
    <property type="entry name" value="Adenine nucleotide alpha hydrolases-like"/>
    <property type="match status" value="2"/>
</dbReference>
<evidence type="ECO:0000259" key="2">
    <source>
        <dbReference type="Pfam" id="PF00582"/>
    </source>
</evidence>
<dbReference type="AlphaFoldDB" id="A0A2S0WTA2"/>
<dbReference type="PANTHER" id="PTHR46268">
    <property type="entry name" value="STRESS RESPONSE PROTEIN NHAX"/>
    <property type="match status" value="1"/>
</dbReference>
<evidence type="ECO:0000256" key="1">
    <source>
        <dbReference type="ARBA" id="ARBA00008791"/>
    </source>
</evidence>
<sequence length="299" mass="31287">MPTRIVVGYIANESGADALALATRIARASEAVLEVVIVLPSEARGSVVPPDAGYERFLRERSRTWLAEASAALGDEVAQSLHIRYAESFAEGLIAAAHEFEAMLIVVGAARGGILGRVRIGSVANELLHSSDVPVALAPAGSREVPTGQGVTRITAAVGTRPGAEGLLEASVRLARLTHAPLRLLSLVSIDLPAGMDEELAQLTSTVHAEEVLLTARRALPESVESTAVTAKGTTIEAAVQSLDWHAGELVLVGSNRLATPSHLFLGSTAAKMLRELPVPMIVVPRTATARATTPRTTT</sequence>
<dbReference type="InterPro" id="IPR014729">
    <property type="entry name" value="Rossmann-like_a/b/a_fold"/>
</dbReference>